<keyword evidence="4" id="KW-1185">Reference proteome</keyword>
<dbReference type="SUPFAM" id="SSF109854">
    <property type="entry name" value="DinB/YfiT-like putative metalloenzymes"/>
    <property type="match status" value="1"/>
</dbReference>
<evidence type="ECO:0000256" key="2">
    <source>
        <dbReference type="ARBA" id="ARBA00022723"/>
    </source>
</evidence>
<accession>A0ABQ6E463</accession>
<dbReference type="PANTHER" id="PTHR37302">
    <property type="entry name" value="SLR1116 PROTEIN"/>
    <property type="match status" value="1"/>
</dbReference>
<gene>
    <name evidence="3" type="ORF">GCM10007916_31650</name>
</gene>
<dbReference type="EMBL" id="BSPQ01000018">
    <property type="protein sequence ID" value="GLS92095.1"/>
    <property type="molecule type" value="Genomic_DNA"/>
</dbReference>
<organism evidence="3 4">
    <name type="scientific">Psychromonas marina</name>
    <dbReference type="NCBI Taxonomy" id="88364"/>
    <lineage>
        <taxon>Bacteria</taxon>
        <taxon>Pseudomonadati</taxon>
        <taxon>Pseudomonadota</taxon>
        <taxon>Gammaproteobacteria</taxon>
        <taxon>Alteromonadales</taxon>
        <taxon>Psychromonadaceae</taxon>
        <taxon>Psychromonas</taxon>
    </lineage>
</organism>
<sequence length="179" mass="20447">MQLKDHVYLMADYNQWMNQKVYEIVGTLSPEQLHEDKGAFFGSIFATLNHLCVGDTLWLKRFSPVLKDFPDFAPIMALEMAASLEQFIANNFNDLKDRRQLLDETLLELTTLLTDEQLLQPISYQNSKGVAANKTLFNLLMHLFNHQTHHRGQVTTLLSQSGLDVGITDLVFIQPNVQP</sequence>
<dbReference type="Proteomes" id="UP001157353">
    <property type="component" value="Unassembled WGS sequence"/>
</dbReference>
<comment type="similarity">
    <text evidence="1">Belongs to the DinB family.</text>
</comment>
<reference evidence="4" key="1">
    <citation type="journal article" date="2019" name="Int. J. Syst. Evol. Microbiol.">
        <title>The Global Catalogue of Microorganisms (GCM) 10K type strain sequencing project: providing services to taxonomists for standard genome sequencing and annotation.</title>
        <authorList>
            <consortium name="The Broad Institute Genomics Platform"/>
            <consortium name="The Broad Institute Genome Sequencing Center for Infectious Disease"/>
            <person name="Wu L."/>
            <person name="Ma J."/>
        </authorList>
    </citation>
    <scope>NUCLEOTIDE SEQUENCE [LARGE SCALE GENOMIC DNA]</scope>
    <source>
        <strain evidence="4">NBRC 103166</strain>
    </source>
</reference>
<proteinExistence type="inferred from homology"/>
<comment type="caution">
    <text evidence="3">The sequence shown here is derived from an EMBL/GenBank/DDBJ whole genome shotgun (WGS) entry which is preliminary data.</text>
</comment>
<dbReference type="InterPro" id="IPR034660">
    <property type="entry name" value="DinB/YfiT-like"/>
</dbReference>
<dbReference type="InterPro" id="IPR007837">
    <property type="entry name" value="DinB"/>
</dbReference>
<evidence type="ECO:0000313" key="3">
    <source>
        <dbReference type="EMBL" id="GLS92095.1"/>
    </source>
</evidence>
<dbReference type="Gene3D" id="1.20.120.450">
    <property type="entry name" value="dinb family like domain"/>
    <property type="match status" value="1"/>
</dbReference>
<protein>
    <submittedName>
        <fullName evidence="3">Diguanylate cyclase</fullName>
    </submittedName>
</protein>
<dbReference type="RefSeq" id="WP_284205191.1">
    <property type="nucleotide sequence ID" value="NZ_BSPQ01000018.1"/>
</dbReference>
<evidence type="ECO:0000313" key="4">
    <source>
        <dbReference type="Proteomes" id="UP001157353"/>
    </source>
</evidence>
<name>A0ABQ6E463_9GAMM</name>
<dbReference type="Pfam" id="PF05163">
    <property type="entry name" value="DinB"/>
    <property type="match status" value="1"/>
</dbReference>
<dbReference type="PANTHER" id="PTHR37302:SF1">
    <property type="entry name" value="PROTEIN DINB"/>
    <property type="match status" value="1"/>
</dbReference>
<keyword evidence="2" id="KW-0479">Metal-binding</keyword>
<evidence type="ECO:0000256" key="1">
    <source>
        <dbReference type="ARBA" id="ARBA00008635"/>
    </source>
</evidence>